<evidence type="ECO:0008006" key="3">
    <source>
        <dbReference type="Google" id="ProtNLM"/>
    </source>
</evidence>
<organism evidence="1 2">
    <name type="scientific">Dactylosporangium salmoneum</name>
    <dbReference type="NCBI Taxonomy" id="53361"/>
    <lineage>
        <taxon>Bacteria</taxon>
        <taxon>Bacillati</taxon>
        <taxon>Actinomycetota</taxon>
        <taxon>Actinomycetes</taxon>
        <taxon>Micromonosporales</taxon>
        <taxon>Micromonosporaceae</taxon>
        <taxon>Dactylosporangium</taxon>
    </lineage>
</organism>
<comment type="caution">
    <text evidence="1">The sequence shown here is derived from an EMBL/GenBank/DDBJ whole genome shotgun (WGS) entry which is preliminary data.</text>
</comment>
<dbReference type="RefSeq" id="WP_344612436.1">
    <property type="nucleotide sequence ID" value="NZ_BAAARV010000021.1"/>
</dbReference>
<accession>A0ABP5T1A2</accession>
<reference evidence="2" key="1">
    <citation type="journal article" date="2019" name="Int. J. Syst. Evol. Microbiol.">
        <title>The Global Catalogue of Microorganisms (GCM) 10K type strain sequencing project: providing services to taxonomists for standard genome sequencing and annotation.</title>
        <authorList>
            <consortium name="The Broad Institute Genomics Platform"/>
            <consortium name="The Broad Institute Genome Sequencing Center for Infectious Disease"/>
            <person name="Wu L."/>
            <person name="Ma J."/>
        </authorList>
    </citation>
    <scope>NUCLEOTIDE SEQUENCE [LARGE SCALE GENOMIC DNA]</scope>
    <source>
        <strain evidence="2">JCM 3272</strain>
    </source>
</reference>
<name>A0ABP5T1A2_9ACTN</name>
<evidence type="ECO:0000313" key="1">
    <source>
        <dbReference type="EMBL" id="GAA2341138.1"/>
    </source>
</evidence>
<sequence length="286" mass="32013">MDDVNWGVVNNGLDFLESSVDHLAKGTERDLKYAALHLFASMETLVKARLAREHWTLVTADAKIPSQASYRAGEARSVTITQALQRLEAVANVRYDEESIKRIRAVERLRNRAAHFSMRGETQKRVEVTVAQGLDFMLHFIETQLRPGAPQGEAELIDRTLEGGRQTLGSVQALVLERLRSLQEALHEYPFTLDCPACRQPCLVLAEGRSARCLYCLYDAEGPEIAEIYTIVILEIRREDYASGGVEWPVADCPDCSEEAFVPYIYSTDDREIGSACFACGLSRPD</sequence>
<protein>
    <recommendedName>
        <fullName evidence="3">DUF4145 domain-containing protein</fullName>
    </recommendedName>
</protein>
<evidence type="ECO:0000313" key="2">
    <source>
        <dbReference type="Proteomes" id="UP001501444"/>
    </source>
</evidence>
<keyword evidence="2" id="KW-1185">Reference proteome</keyword>
<dbReference type="EMBL" id="BAAARV010000021">
    <property type="protein sequence ID" value="GAA2341138.1"/>
    <property type="molecule type" value="Genomic_DNA"/>
</dbReference>
<proteinExistence type="predicted"/>
<gene>
    <name evidence="1" type="ORF">GCM10010170_024380</name>
</gene>
<dbReference type="Proteomes" id="UP001501444">
    <property type="component" value="Unassembled WGS sequence"/>
</dbReference>